<reference evidence="2" key="1">
    <citation type="submission" date="2014-01" db="EMBL/GenBank/DDBJ databases">
        <title>Genomic and Proteomic Analysis of Broad Host Range Virulent Bacillus Group Phage BCP8-2 Leading To the Creation of New Genus within Myoviruses.</title>
        <authorList>
            <person name="Bandara N."/>
            <person name="Asare P.T."/>
            <person name="Kim K.P."/>
        </authorList>
    </citation>
    <scope>NUCLEOTIDE SEQUENCE [LARGE SCALE GENOMIC DNA]</scope>
</reference>
<dbReference type="GeneID" id="24723418"/>
<dbReference type="Proteomes" id="UP000033014">
    <property type="component" value="Segment"/>
</dbReference>
<organism evidence="1 2">
    <name type="scientific">Bacillus phage BCP8-2</name>
    <dbReference type="NCBI Taxonomy" id="1129192"/>
    <lineage>
        <taxon>Viruses</taxon>
        <taxon>Duplodnaviria</taxon>
        <taxon>Heunggongvirae</taxon>
        <taxon>Uroviricota</taxon>
        <taxon>Caudoviricetes</taxon>
        <taxon>Herelleviridae</taxon>
        <taxon>Bastillevirinae</taxon>
        <taxon>Caeruleovirus</taxon>
        <taxon>Caeruleovirus BCP82</taxon>
    </lineage>
</organism>
<evidence type="ECO:0000313" key="1">
    <source>
        <dbReference type="EMBL" id="AHJ87192.1"/>
    </source>
</evidence>
<gene>
    <name evidence="1" type="ORF">BCP8-2_154</name>
</gene>
<accession>A0A0E3D9P6</accession>
<evidence type="ECO:0000313" key="2">
    <source>
        <dbReference type="Proteomes" id="UP000033014"/>
    </source>
</evidence>
<dbReference type="EMBL" id="KJ081346">
    <property type="protein sequence ID" value="AHJ87192.1"/>
    <property type="molecule type" value="Genomic_DNA"/>
</dbReference>
<keyword evidence="2" id="KW-1185">Reference proteome</keyword>
<proteinExistence type="predicted"/>
<reference evidence="1 2" key="2">
    <citation type="journal article" date="2015" name="Arch. Virol.">
        <title>Complete genome sequence analysis and identification of putative metallo-beta-lactamase and SpoIIIE homologs in Bacillus cereus group phage BCP8-2, a new member of the proposed Bastille-like group.</title>
        <authorList>
            <person name="Asare P.T."/>
            <person name="Bandara N."/>
            <person name="Jeong T.Y."/>
            <person name="Ryu S."/>
            <person name="Klumpp J."/>
            <person name="Kim K.P."/>
        </authorList>
    </citation>
    <scope>NUCLEOTIDE SEQUENCE [LARGE SCALE GENOMIC DNA]</scope>
    <source>
        <strain evidence="1">BCP8-2</strain>
    </source>
</reference>
<dbReference type="RefSeq" id="YP_009149715.1">
    <property type="nucleotide sequence ID" value="NC_027355.1"/>
</dbReference>
<sequence>MLKFSGVSLNEVHERITEIEGDPAKEDISIDHFRGVTTVNVGDNSMLVEYGTLKVEII</sequence>
<protein>
    <submittedName>
        <fullName evidence="1">Uncharacterized protein</fullName>
    </submittedName>
</protein>
<name>A0A0E3D9P6_9CAUD</name>
<dbReference type="KEGG" id="vg:24723418"/>